<feature type="compositionally biased region" description="Basic and acidic residues" evidence="3">
    <location>
        <begin position="45"/>
        <end position="67"/>
    </location>
</feature>
<keyword evidence="2 4" id="KW-0472">Membrane</keyword>
<dbReference type="RefSeq" id="WP_095339485.1">
    <property type="nucleotide sequence ID" value="NZ_NCXA01000047.1"/>
</dbReference>
<evidence type="ECO:0000313" key="7">
    <source>
        <dbReference type="Proteomes" id="UP000216802"/>
    </source>
</evidence>
<keyword evidence="4" id="KW-0812">Transmembrane</keyword>
<dbReference type="PANTHER" id="PTHR46825:SF11">
    <property type="entry name" value="PENICILLIN-BINDING PROTEIN 4"/>
    <property type="match status" value="1"/>
</dbReference>
<proteinExistence type="predicted"/>
<dbReference type="Proteomes" id="UP000216802">
    <property type="component" value="Unassembled WGS sequence"/>
</dbReference>
<dbReference type="Pfam" id="PF00144">
    <property type="entry name" value="Beta-lactamase"/>
    <property type="match status" value="1"/>
</dbReference>
<evidence type="ECO:0000259" key="5">
    <source>
        <dbReference type="Pfam" id="PF00144"/>
    </source>
</evidence>
<dbReference type="SUPFAM" id="SSF56601">
    <property type="entry name" value="beta-lactamase/transpeptidase-like"/>
    <property type="match status" value="1"/>
</dbReference>
<evidence type="ECO:0000256" key="3">
    <source>
        <dbReference type="SAM" id="MobiDB-lite"/>
    </source>
</evidence>
<feature type="transmembrane region" description="Helical" evidence="4">
    <location>
        <begin position="7"/>
        <end position="27"/>
    </location>
</feature>
<gene>
    <name evidence="6" type="ORF">B8W98_07815</name>
</gene>
<keyword evidence="6" id="KW-0378">Hydrolase</keyword>
<dbReference type="InterPro" id="IPR012338">
    <property type="entry name" value="Beta-lactam/transpept-like"/>
</dbReference>
<protein>
    <submittedName>
        <fullName evidence="6">Serine hydrolase</fullName>
    </submittedName>
</protein>
<feature type="domain" description="Beta-lactamase-related" evidence="5">
    <location>
        <begin position="94"/>
        <end position="389"/>
    </location>
</feature>
<evidence type="ECO:0000256" key="4">
    <source>
        <dbReference type="SAM" id="Phobius"/>
    </source>
</evidence>
<sequence length="397" mass="45033">MKWKRAYTYIIIIFLVIGGVIGGAIYWRSTNHEFQVQRAAKVDNAKKRAAAESSDQQRKHVSDERKVPPKAQGRTPKETKQITHYLKLNHFVGSALVVKNNRVVYRGSLGYADYASRRANTNQSEYQILSIQKSLTAAMVMKLIQDRKLSLNTRLATYYPTIKNAQNITIRQMLDMDSGLTMAEGGAGLPLNEKRVVNYAVHHVVTRSKNYRDWYQPVNFVLLAGIISKITHKSYVYEFKKLFIKPLHLKGTGFVQNWRTRPHRTIGYHWLKSTQLNQNYDRPYHEAQSSMRNELGTGQVFMTALDLFKAESQLLKGKIISQNNVDVLHVAGTNSGYGGGIYNEPNGIRSHGIGYGYESSLFLTRDGKSGVVLLSNDYRPDNPIQDLAIRLFSTLAT</sequence>
<dbReference type="AlphaFoldDB" id="A0A269Y781"/>
<evidence type="ECO:0000256" key="2">
    <source>
        <dbReference type="ARBA" id="ARBA00023136"/>
    </source>
</evidence>
<dbReference type="GO" id="GO:0016787">
    <property type="term" value="F:hydrolase activity"/>
    <property type="evidence" value="ECO:0007669"/>
    <property type="project" value="UniProtKB-KW"/>
</dbReference>
<name>A0A269Y781_9LACO</name>
<dbReference type="Gene3D" id="3.40.710.10">
    <property type="entry name" value="DD-peptidase/beta-lactamase superfamily"/>
    <property type="match status" value="1"/>
</dbReference>
<dbReference type="GO" id="GO:0016020">
    <property type="term" value="C:membrane"/>
    <property type="evidence" value="ECO:0007669"/>
    <property type="project" value="UniProtKB-SubCell"/>
</dbReference>
<accession>A0A269Y781</accession>
<comment type="subcellular location">
    <subcellularLocation>
        <location evidence="1">Membrane</location>
    </subcellularLocation>
</comment>
<organism evidence="6 7">
    <name type="scientific">Lentilactobacillus parakefiri</name>
    <dbReference type="NCBI Taxonomy" id="152332"/>
    <lineage>
        <taxon>Bacteria</taxon>
        <taxon>Bacillati</taxon>
        <taxon>Bacillota</taxon>
        <taxon>Bacilli</taxon>
        <taxon>Lactobacillales</taxon>
        <taxon>Lactobacillaceae</taxon>
        <taxon>Lentilactobacillus</taxon>
    </lineage>
</organism>
<dbReference type="EMBL" id="NCXI01000054">
    <property type="protein sequence ID" value="PAK81423.1"/>
    <property type="molecule type" value="Genomic_DNA"/>
</dbReference>
<dbReference type="PANTHER" id="PTHR46825">
    <property type="entry name" value="D-ALANYL-D-ALANINE-CARBOXYPEPTIDASE/ENDOPEPTIDASE AMPH"/>
    <property type="match status" value="1"/>
</dbReference>
<keyword evidence="4" id="KW-1133">Transmembrane helix</keyword>
<reference evidence="6 7" key="1">
    <citation type="submission" date="2017-04" db="EMBL/GenBank/DDBJ databases">
        <title>Kefir bacterial isolates.</title>
        <authorList>
            <person name="Kim Y."/>
            <person name="Blasche S."/>
            <person name="Patil K.R."/>
        </authorList>
    </citation>
    <scope>NUCLEOTIDE SEQUENCE [LARGE SCALE GENOMIC DNA]</scope>
    <source>
        <strain evidence="6 7">OG2</strain>
    </source>
</reference>
<dbReference type="InterPro" id="IPR001466">
    <property type="entry name" value="Beta-lactam-related"/>
</dbReference>
<evidence type="ECO:0000256" key="1">
    <source>
        <dbReference type="ARBA" id="ARBA00004370"/>
    </source>
</evidence>
<dbReference type="InterPro" id="IPR050491">
    <property type="entry name" value="AmpC-like"/>
</dbReference>
<comment type="caution">
    <text evidence="6">The sequence shown here is derived from an EMBL/GenBank/DDBJ whole genome shotgun (WGS) entry which is preliminary data.</text>
</comment>
<evidence type="ECO:0000313" key="6">
    <source>
        <dbReference type="EMBL" id="PAK81423.1"/>
    </source>
</evidence>
<feature type="region of interest" description="Disordered" evidence="3">
    <location>
        <begin position="45"/>
        <end position="79"/>
    </location>
</feature>